<dbReference type="InterPro" id="IPR011990">
    <property type="entry name" value="TPR-like_helical_dom_sf"/>
</dbReference>
<dbReference type="GO" id="GO:0003677">
    <property type="term" value="F:DNA binding"/>
    <property type="evidence" value="ECO:0007669"/>
    <property type="project" value="InterPro"/>
</dbReference>
<evidence type="ECO:0000256" key="1">
    <source>
        <dbReference type="SAM" id="Coils"/>
    </source>
</evidence>
<dbReference type="OrthoDB" id="621195at2"/>
<proteinExistence type="predicted"/>
<dbReference type="EMBL" id="CP032157">
    <property type="protein sequence ID" value="AXY73092.1"/>
    <property type="molecule type" value="Genomic_DNA"/>
</dbReference>
<dbReference type="Gene3D" id="1.25.40.10">
    <property type="entry name" value="Tetratricopeptide repeat domain"/>
    <property type="match status" value="1"/>
</dbReference>
<organism evidence="3 4">
    <name type="scientific">Paraflavitalea soli</name>
    <dbReference type="NCBI Taxonomy" id="2315862"/>
    <lineage>
        <taxon>Bacteria</taxon>
        <taxon>Pseudomonadati</taxon>
        <taxon>Bacteroidota</taxon>
        <taxon>Chitinophagia</taxon>
        <taxon>Chitinophagales</taxon>
        <taxon>Chitinophagaceae</taxon>
        <taxon>Paraflavitalea</taxon>
    </lineage>
</organism>
<dbReference type="KEGG" id="pseg:D3H65_03500"/>
<keyword evidence="1" id="KW-0175">Coiled coil</keyword>
<dbReference type="Proteomes" id="UP000263900">
    <property type="component" value="Chromosome"/>
</dbReference>
<accession>A0A3B7MFI7</accession>
<keyword evidence="2" id="KW-0812">Transmembrane</keyword>
<keyword evidence="2" id="KW-0472">Membrane</keyword>
<dbReference type="GO" id="GO:0006355">
    <property type="term" value="P:regulation of DNA-templated transcription"/>
    <property type="evidence" value="ECO:0007669"/>
    <property type="project" value="InterPro"/>
</dbReference>
<dbReference type="AlphaFoldDB" id="A0A3B7MFI7"/>
<dbReference type="SUPFAM" id="SSF46894">
    <property type="entry name" value="C-terminal effector domain of the bipartite response regulators"/>
    <property type="match status" value="1"/>
</dbReference>
<protein>
    <submittedName>
        <fullName evidence="3">Tetratricopeptide repeat protein</fullName>
    </submittedName>
</protein>
<evidence type="ECO:0000313" key="4">
    <source>
        <dbReference type="Proteomes" id="UP000263900"/>
    </source>
</evidence>
<sequence>MGVDQVELNPILKSHIPRGLAFSFTFVPSPPMKLALSFVLYLLLPCLFVSAQDALIQPFLREWKIADTSQSHRAQVFYDALKNDRDTAQYRLVITSLNVWLEDHPDKRLEARTIIYAALGAREYGYSITQYIPLLQKAMTLAHDLEDDQLMAEIYSLYANLASEENYPLYNLKAIELQRKIGFEHFSYVHHRFFDISRALYLTQDYRQSINFGLTCLSLSNQDLQHWDDFMYIFQLDILGACYKQLGLYDSVSYYYDQIEKFLPVSRTTHIDKDFLTIWRGIARGNRGQVLAHQGNYEAAIPLIEEHLNSSLAVHDALNQALSTNALAAIYRQQGNNSRALNYWRQALQAAIQANSPDNALQAAKGIADLMRQTGNKDSAIIYYERYHEHKDTLAARLGRNRLSAMHARIVFDDLQNTLLKSQAALDATRFTRNVILAGIIVAALIALLLYNRFRLKSQVALQASQRKKELAEQEAQRAREQIASYTSHIIEKNNFIESLQQQLLTKEQSEPEEEVPAHLLQYTLFTDNEWEKFKVEFAKAYPDFLSTLRTRVEQITPAEERLATLIYLQLSTYQIANTLGISKDSVLRAKRRLKKRLDLPEQVTVEEYIYNLLATN</sequence>
<evidence type="ECO:0000313" key="3">
    <source>
        <dbReference type="EMBL" id="AXY73092.1"/>
    </source>
</evidence>
<dbReference type="InterPro" id="IPR016032">
    <property type="entry name" value="Sig_transdc_resp-reg_C-effctor"/>
</dbReference>
<dbReference type="Pfam" id="PF13424">
    <property type="entry name" value="TPR_12"/>
    <property type="match status" value="1"/>
</dbReference>
<gene>
    <name evidence="3" type="ORF">D3H65_03500</name>
</gene>
<dbReference type="SUPFAM" id="SSF48452">
    <property type="entry name" value="TPR-like"/>
    <property type="match status" value="2"/>
</dbReference>
<reference evidence="3 4" key="1">
    <citation type="submission" date="2018-09" db="EMBL/GenBank/DDBJ databases">
        <title>Genome sequencing of strain 6GH32-13.</title>
        <authorList>
            <person name="Weon H.-Y."/>
            <person name="Heo J."/>
            <person name="Kwon S.-W."/>
        </authorList>
    </citation>
    <scope>NUCLEOTIDE SEQUENCE [LARGE SCALE GENOMIC DNA]</scope>
    <source>
        <strain evidence="3 4">5GH32-13</strain>
    </source>
</reference>
<evidence type="ECO:0000256" key="2">
    <source>
        <dbReference type="SAM" id="Phobius"/>
    </source>
</evidence>
<keyword evidence="4" id="KW-1185">Reference proteome</keyword>
<feature type="transmembrane region" description="Helical" evidence="2">
    <location>
        <begin position="431"/>
        <end position="451"/>
    </location>
</feature>
<name>A0A3B7MFI7_9BACT</name>
<feature type="coiled-coil region" evidence="1">
    <location>
        <begin position="462"/>
        <end position="489"/>
    </location>
</feature>
<keyword evidence="2" id="KW-1133">Transmembrane helix</keyword>